<dbReference type="Pfam" id="PF13563">
    <property type="entry name" value="2_5_RNA_ligase2"/>
    <property type="match status" value="1"/>
</dbReference>
<organism evidence="1 2">
    <name type="scientific">Flavobacterium pallidum</name>
    <dbReference type="NCBI Taxonomy" id="2172098"/>
    <lineage>
        <taxon>Bacteria</taxon>
        <taxon>Pseudomonadati</taxon>
        <taxon>Bacteroidota</taxon>
        <taxon>Flavobacteriia</taxon>
        <taxon>Flavobacteriales</taxon>
        <taxon>Flavobacteriaceae</taxon>
        <taxon>Flavobacterium</taxon>
    </lineage>
</organism>
<sequence>MIERYSIVLYPPPEIVEIVRQLKLELKSKIGWFASVNSEAHITICEFAGENSEFQKAMSYLEKFADAASPASVCFNTLGSFPNGAFYLSPDQVSRYYMVSLMKSFAKSFPVKPLFIVDNPHMSIGRKLKPAALAAAFELFSGRNLELYYICNRISLRKFNPERKQFDVVAHFYFKGAEDGLNETSQLALF</sequence>
<dbReference type="AlphaFoldDB" id="A0A2S1SHQ1"/>
<dbReference type="RefSeq" id="WP_108903656.1">
    <property type="nucleotide sequence ID" value="NZ_CP029187.1"/>
</dbReference>
<dbReference type="KEGG" id="fpal:HYN49_08130"/>
<reference evidence="1 2" key="1">
    <citation type="submission" date="2018-05" db="EMBL/GenBank/DDBJ databases">
        <title>Genome sequencing of Flavobacterium sp. HYN0049.</title>
        <authorList>
            <person name="Yi H."/>
            <person name="Baek C."/>
        </authorList>
    </citation>
    <scope>NUCLEOTIDE SEQUENCE [LARGE SCALE GENOMIC DNA]</scope>
    <source>
        <strain evidence="1 2">HYN0049</strain>
    </source>
</reference>
<dbReference type="SUPFAM" id="SSF55144">
    <property type="entry name" value="LigT-like"/>
    <property type="match status" value="1"/>
</dbReference>
<accession>A0A2S1SHQ1</accession>
<evidence type="ECO:0000313" key="1">
    <source>
        <dbReference type="EMBL" id="AWI25872.1"/>
    </source>
</evidence>
<dbReference type="InterPro" id="IPR009097">
    <property type="entry name" value="Cyclic_Pdiesterase"/>
</dbReference>
<name>A0A2S1SHQ1_9FLAO</name>
<dbReference type="EMBL" id="CP029187">
    <property type="protein sequence ID" value="AWI25872.1"/>
    <property type="molecule type" value="Genomic_DNA"/>
</dbReference>
<dbReference type="OrthoDB" id="980044at2"/>
<keyword evidence="1" id="KW-0436">Ligase</keyword>
<dbReference type="Gene3D" id="3.90.1140.10">
    <property type="entry name" value="Cyclic phosphodiesterase"/>
    <property type="match status" value="1"/>
</dbReference>
<dbReference type="GO" id="GO:0016874">
    <property type="term" value="F:ligase activity"/>
    <property type="evidence" value="ECO:0007669"/>
    <property type="project" value="UniProtKB-KW"/>
</dbReference>
<protein>
    <submittedName>
        <fullName evidence="1">2'-5' RNA ligase</fullName>
    </submittedName>
</protein>
<dbReference type="Proteomes" id="UP000244937">
    <property type="component" value="Chromosome"/>
</dbReference>
<evidence type="ECO:0000313" key="2">
    <source>
        <dbReference type="Proteomes" id="UP000244937"/>
    </source>
</evidence>
<keyword evidence="2" id="KW-1185">Reference proteome</keyword>
<proteinExistence type="predicted"/>
<gene>
    <name evidence="1" type="ORF">HYN49_08130</name>
</gene>